<gene>
    <name evidence="1" type="ORF">RND81_08G215000</name>
</gene>
<accession>A0AAW1JAM1</accession>
<name>A0AAW1JAM1_SAPOF</name>
<comment type="caution">
    <text evidence="1">The sequence shown here is derived from an EMBL/GenBank/DDBJ whole genome shotgun (WGS) entry which is preliminary data.</text>
</comment>
<evidence type="ECO:0000313" key="1">
    <source>
        <dbReference type="EMBL" id="KAK9700062.1"/>
    </source>
</evidence>
<dbReference type="AlphaFoldDB" id="A0AAW1JAM1"/>
<dbReference type="EMBL" id="JBDFQZ010000008">
    <property type="protein sequence ID" value="KAK9700062.1"/>
    <property type="molecule type" value="Genomic_DNA"/>
</dbReference>
<dbReference type="Proteomes" id="UP001443914">
    <property type="component" value="Unassembled WGS sequence"/>
</dbReference>
<sequence>MDGIEVITEHRNSTLLDEYERLSVEIQLNQAMLRRSLSEPGTSVFYQGRLGVAPPLIRQPVQQGKRGSWSLHKMLKKLLRPIFITKKSRRNDNGRPQVEQLDAFDKDRAHWKRFSRSVRV</sequence>
<protein>
    <submittedName>
        <fullName evidence="1">Uncharacterized protein</fullName>
    </submittedName>
</protein>
<reference evidence="1" key="1">
    <citation type="submission" date="2024-03" db="EMBL/GenBank/DDBJ databases">
        <title>WGS assembly of Saponaria officinalis var. Norfolk2.</title>
        <authorList>
            <person name="Jenkins J."/>
            <person name="Shu S."/>
            <person name="Grimwood J."/>
            <person name="Barry K."/>
            <person name="Goodstein D."/>
            <person name="Schmutz J."/>
            <person name="Leebens-Mack J."/>
            <person name="Osbourn A."/>
        </authorList>
    </citation>
    <scope>NUCLEOTIDE SEQUENCE [LARGE SCALE GENOMIC DNA]</scope>
    <source>
        <strain evidence="1">JIC</strain>
    </source>
</reference>
<dbReference type="PANTHER" id="PTHR48196">
    <property type="entry name" value="DUF630 DOMAIN-CONTAINING PROTEIN"/>
    <property type="match status" value="1"/>
</dbReference>
<proteinExistence type="predicted"/>
<organism evidence="1 2">
    <name type="scientific">Saponaria officinalis</name>
    <name type="common">Common soapwort</name>
    <name type="synonym">Lychnis saponaria</name>
    <dbReference type="NCBI Taxonomy" id="3572"/>
    <lineage>
        <taxon>Eukaryota</taxon>
        <taxon>Viridiplantae</taxon>
        <taxon>Streptophyta</taxon>
        <taxon>Embryophyta</taxon>
        <taxon>Tracheophyta</taxon>
        <taxon>Spermatophyta</taxon>
        <taxon>Magnoliopsida</taxon>
        <taxon>eudicotyledons</taxon>
        <taxon>Gunneridae</taxon>
        <taxon>Pentapetalae</taxon>
        <taxon>Caryophyllales</taxon>
        <taxon>Caryophyllaceae</taxon>
        <taxon>Caryophylleae</taxon>
        <taxon>Saponaria</taxon>
    </lineage>
</organism>
<dbReference type="PANTHER" id="PTHR48196:SF1">
    <property type="entry name" value="DUF630 DOMAIN-CONTAINING PROTEIN"/>
    <property type="match status" value="1"/>
</dbReference>
<evidence type="ECO:0000313" key="2">
    <source>
        <dbReference type="Proteomes" id="UP001443914"/>
    </source>
</evidence>
<keyword evidence="2" id="KW-1185">Reference proteome</keyword>